<accession>A0A7C9D6Q4</accession>
<reference evidence="1" key="2">
    <citation type="submission" date="2020-07" db="EMBL/GenBank/DDBJ databases">
        <authorList>
            <person name="Vera ALvarez R."/>
            <person name="Arias-Moreno D.M."/>
            <person name="Jimenez-Jacinto V."/>
            <person name="Jimenez-Bremont J.F."/>
            <person name="Swaminathan K."/>
            <person name="Moose S.P."/>
            <person name="Guerrero-Gonzalez M.L."/>
            <person name="Marino-Ramirez L."/>
            <person name="Landsman D."/>
            <person name="Rodriguez-Kessler M."/>
            <person name="Delgado-Sanchez P."/>
        </authorList>
    </citation>
    <scope>NUCLEOTIDE SEQUENCE</scope>
    <source>
        <tissue evidence="1">Cladode</tissue>
    </source>
</reference>
<proteinExistence type="predicted"/>
<evidence type="ECO:0000313" key="1">
    <source>
        <dbReference type="EMBL" id="MBA4630049.1"/>
    </source>
</evidence>
<organism evidence="1">
    <name type="scientific">Opuntia streptacantha</name>
    <name type="common">Prickly pear cactus</name>
    <name type="synonym">Opuntia cardona</name>
    <dbReference type="NCBI Taxonomy" id="393608"/>
    <lineage>
        <taxon>Eukaryota</taxon>
        <taxon>Viridiplantae</taxon>
        <taxon>Streptophyta</taxon>
        <taxon>Embryophyta</taxon>
        <taxon>Tracheophyta</taxon>
        <taxon>Spermatophyta</taxon>
        <taxon>Magnoliopsida</taxon>
        <taxon>eudicotyledons</taxon>
        <taxon>Gunneridae</taxon>
        <taxon>Pentapetalae</taxon>
        <taxon>Caryophyllales</taxon>
        <taxon>Cactineae</taxon>
        <taxon>Cactaceae</taxon>
        <taxon>Opuntioideae</taxon>
        <taxon>Opuntia</taxon>
    </lineage>
</organism>
<protein>
    <submittedName>
        <fullName evidence="1">Uncharacterized protein</fullName>
    </submittedName>
</protein>
<reference evidence="1" key="1">
    <citation type="journal article" date="2013" name="J. Plant Res.">
        <title>Effect of fungi and light on seed germination of three Opuntia species from semiarid lands of central Mexico.</title>
        <authorList>
            <person name="Delgado-Sanchez P."/>
            <person name="Jimenez-Bremont J.F."/>
            <person name="Guerrero-Gonzalez Mde L."/>
            <person name="Flores J."/>
        </authorList>
    </citation>
    <scope>NUCLEOTIDE SEQUENCE</scope>
    <source>
        <tissue evidence="1">Cladode</tissue>
    </source>
</reference>
<sequence length="103" mass="12083">MHMLFRILHFNNVSANFRENVLSLTRIIITKLDDQQDHKGPLTLEFLSLRQYTQVAFCTNCSQPSSILSMVNIRYLYMSSHGVNFQQMAKTLSVWIIYYTECN</sequence>
<name>A0A7C9D6Q4_OPUST</name>
<dbReference type="AlphaFoldDB" id="A0A7C9D6Q4"/>
<dbReference type="EMBL" id="GISG01071829">
    <property type="protein sequence ID" value="MBA4630049.1"/>
    <property type="molecule type" value="Transcribed_RNA"/>
</dbReference>